<dbReference type="EMBL" id="BNAQ01000007">
    <property type="protein sequence ID" value="GHH24607.1"/>
    <property type="molecule type" value="Genomic_DNA"/>
</dbReference>
<keyword evidence="3" id="KW-1185">Reference proteome</keyword>
<protein>
    <recommendedName>
        <fullName evidence="1">Xylulose 5-phosphate/Fructose 6-phosphate phosphoketolase N-terminal domain-containing protein</fullName>
    </recommendedName>
</protein>
<reference evidence="3" key="1">
    <citation type="journal article" date="2019" name="Int. J. Syst. Evol. Microbiol.">
        <title>The Global Catalogue of Microorganisms (GCM) 10K type strain sequencing project: providing services to taxonomists for standard genome sequencing and annotation.</title>
        <authorList>
            <consortium name="The Broad Institute Genomics Platform"/>
            <consortium name="The Broad Institute Genome Sequencing Center for Infectious Disease"/>
            <person name="Wu L."/>
            <person name="Ma J."/>
        </authorList>
    </citation>
    <scope>NUCLEOTIDE SEQUENCE [LARGE SCALE GENOMIC DNA]</scope>
    <source>
        <strain evidence="3">CGMCC 1.8957</strain>
    </source>
</reference>
<feature type="domain" description="Xylulose 5-phosphate/Fructose 6-phosphate phosphoketolase N-terminal" evidence="1">
    <location>
        <begin position="1"/>
        <end position="107"/>
    </location>
</feature>
<dbReference type="InterPro" id="IPR019789">
    <property type="entry name" value="Xul5P/Fru6P_PKetolase_ThDP_BS"/>
</dbReference>
<dbReference type="Pfam" id="PF09364">
    <property type="entry name" value="XFP_N"/>
    <property type="match status" value="1"/>
</dbReference>
<dbReference type="PANTHER" id="PTHR31273">
    <property type="entry name" value="PHOSPHOKETOLASE-RELATED"/>
    <property type="match status" value="1"/>
</dbReference>
<organism evidence="2 3">
    <name type="scientific">Sphingomonas glacialis</name>
    <dbReference type="NCBI Taxonomy" id="658225"/>
    <lineage>
        <taxon>Bacteria</taxon>
        <taxon>Pseudomonadati</taxon>
        <taxon>Pseudomonadota</taxon>
        <taxon>Alphaproteobacteria</taxon>
        <taxon>Sphingomonadales</taxon>
        <taxon>Sphingomonadaceae</taxon>
        <taxon>Sphingomonas</taxon>
    </lineage>
</organism>
<name>A0ABQ3LS21_9SPHN</name>
<proteinExistence type="predicted"/>
<dbReference type="PROSITE" id="PS60003">
    <property type="entry name" value="PHOSPHOKETOLASE_2"/>
    <property type="match status" value="1"/>
</dbReference>
<accession>A0ABQ3LS21</accession>
<dbReference type="InterPro" id="IPR018970">
    <property type="entry name" value="Xul5P/Fru6P_PKetolase_N"/>
</dbReference>
<gene>
    <name evidence="2" type="ORF">GCM10008023_36860</name>
</gene>
<comment type="caution">
    <text evidence="2">The sequence shown here is derived from an EMBL/GenBank/DDBJ whole genome shotgun (WGS) entry which is preliminary data.</text>
</comment>
<evidence type="ECO:0000313" key="3">
    <source>
        <dbReference type="Proteomes" id="UP000652430"/>
    </source>
</evidence>
<dbReference type="PANTHER" id="PTHR31273:SF0">
    <property type="entry name" value="PHOSPHOKETOLASE-RELATED"/>
    <property type="match status" value="1"/>
</dbReference>
<evidence type="ECO:0000259" key="1">
    <source>
        <dbReference type="Pfam" id="PF09364"/>
    </source>
</evidence>
<sequence length="107" mass="11158">MIYIAGPGHGGPAIVGNTYLEGTYSEFFPDITRDMPGLKKLFTQFSFPGGISSHVAPTTPGSIHEGGEFGYSLSHAFGAAFDNPDLIVACVIGDGEAETGPLATAWH</sequence>
<dbReference type="SUPFAM" id="SSF52518">
    <property type="entry name" value="Thiamin diphosphate-binding fold (THDP-binding)"/>
    <property type="match status" value="1"/>
</dbReference>
<dbReference type="InterPro" id="IPR005593">
    <property type="entry name" value="Xul5P/Fru6P_PKetolase"/>
</dbReference>
<dbReference type="Proteomes" id="UP000652430">
    <property type="component" value="Unassembled WGS sequence"/>
</dbReference>
<dbReference type="Gene3D" id="3.40.50.970">
    <property type="match status" value="1"/>
</dbReference>
<dbReference type="InterPro" id="IPR029061">
    <property type="entry name" value="THDP-binding"/>
</dbReference>
<evidence type="ECO:0000313" key="2">
    <source>
        <dbReference type="EMBL" id="GHH24607.1"/>
    </source>
</evidence>